<keyword evidence="1" id="KW-0472">Membrane</keyword>
<protein>
    <submittedName>
        <fullName evidence="2">Uncharacterized protein</fullName>
    </submittedName>
</protein>
<reference evidence="2" key="1">
    <citation type="journal article" date="2015" name="Nature">
        <title>Complex archaea that bridge the gap between prokaryotes and eukaryotes.</title>
        <authorList>
            <person name="Spang A."/>
            <person name="Saw J.H."/>
            <person name="Jorgensen S.L."/>
            <person name="Zaremba-Niedzwiedzka K."/>
            <person name="Martijn J."/>
            <person name="Lind A.E."/>
            <person name="van Eijk R."/>
            <person name="Schleper C."/>
            <person name="Guy L."/>
            <person name="Ettema T.J."/>
        </authorList>
    </citation>
    <scope>NUCLEOTIDE SEQUENCE</scope>
</reference>
<keyword evidence="1" id="KW-1133">Transmembrane helix</keyword>
<gene>
    <name evidence="2" type="ORF">LCGC14_2042340</name>
</gene>
<sequence length="85" mass="9784">MLALRVIGICFGLLLLALGWWRWRRGQSRRLDVLLSVILAFSAMLLGIYPQGFAPLFDTINFRRADNRELLGVLVVSNFLLFLLY</sequence>
<organism evidence="2">
    <name type="scientific">marine sediment metagenome</name>
    <dbReference type="NCBI Taxonomy" id="412755"/>
    <lineage>
        <taxon>unclassified sequences</taxon>
        <taxon>metagenomes</taxon>
        <taxon>ecological metagenomes</taxon>
    </lineage>
</organism>
<feature type="transmembrane region" description="Helical" evidence="1">
    <location>
        <begin position="69"/>
        <end position="84"/>
    </location>
</feature>
<evidence type="ECO:0000313" key="2">
    <source>
        <dbReference type="EMBL" id="KKL76695.1"/>
    </source>
</evidence>
<dbReference type="AlphaFoldDB" id="A0A0F9H4Z1"/>
<feature type="non-terminal residue" evidence="2">
    <location>
        <position position="85"/>
    </location>
</feature>
<keyword evidence="1" id="KW-0812">Transmembrane</keyword>
<dbReference type="EMBL" id="LAZR01023966">
    <property type="protein sequence ID" value="KKL76695.1"/>
    <property type="molecule type" value="Genomic_DNA"/>
</dbReference>
<comment type="caution">
    <text evidence="2">The sequence shown here is derived from an EMBL/GenBank/DDBJ whole genome shotgun (WGS) entry which is preliminary data.</text>
</comment>
<feature type="transmembrane region" description="Helical" evidence="1">
    <location>
        <begin position="30"/>
        <end position="49"/>
    </location>
</feature>
<name>A0A0F9H4Z1_9ZZZZ</name>
<proteinExistence type="predicted"/>
<feature type="transmembrane region" description="Helical" evidence="1">
    <location>
        <begin position="6"/>
        <end position="23"/>
    </location>
</feature>
<accession>A0A0F9H4Z1</accession>
<evidence type="ECO:0000256" key="1">
    <source>
        <dbReference type="SAM" id="Phobius"/>
    </source>
</evidence>